<accession>A0ACB8BRV1</accession>
<evidence type="ECO:0000313" key="2">
    <source>
        <dbReference type="Proteomes" id="UP000790709"/>
    </source>
</evidence>
<organism evidence="1 2">
    <name type="scientific">Leucogyrophana mollusca</name>
    <dbReference type="NCBI Taxonomy" id="85980"/>
    <lineage>
        <taxon>Eukaryota</taxon>
        <taxon>Fungi</taxon>
        <taxon>Dikarya</taxon>
        <taxon>Basidiomycota</taxon>
        <taxon>Agaricomycotina</taxon>
        <taxon>Agaricomycetes</taxon>
        <taxon>Agaricomycetidae</taxon>
        <taxon>Boletales</taxon>
        <taxon>Boletales incertae sedis</taxon>
        <taxon>Leucogyrophana</taxon>
    </lineage>
</organism>
<keyword evidence="2" id="KW-1185">Reference proteome</keyword>
<protein>
    <submittedName>
        <fullName evidence="1">Uncharacterized protein</fullName>
    </submittedName>
</protein>
<reference evidence="1" key="1">
    <citation type="journal article" date="2021" name="New Phytol.">
        <title>Evolutionary innovations through gain and loss of genes in the ectomycorrhizal Boletales.</title>
        <authorList>
            <person name="Wu G."/>
            <person name="Miyauchi S."/>
            <person name="Morin E."/>
            <person name="Kuo A."/>
            <person name="Drula E."/>
            <person name="Varga T."/>
            <person name="Kohler A."/>
            <person name="Feng B."/>
            <person name="Cao Y."/>
            <person name="Lipzen A."/>
            <person name="Daum C."/>
            <person name="Hundley H."/>
            <person name="Pangilinan J."/>
            <person name="Johnson J."/>
            <person name="Barry K."/>
            <person name="LaButti K."/>
            <person name="Ng V."/>
            <person name="Ahrendt S."/>
            <person name="Min B."/>
            <person name="Choi I.G."/>
            <person name="Park H."/>
            <person name="Plett J.M."/>
            <person name="Magnuson J."/>
            <person name="Spatafora J.W."/>
            <person name="Nagy L.G."/>
            <person name="Henrissat B."/>
            <person name="Grigoriev I.V."/>
            <person name="Yang Z.L."/>
            <person name="Xu J."/>
            <person name="Martin F.M."/>
        </authorList>
    </citation>
    <scope>NUCLEOTIDE SEQUENCE</scope>
    <source>
        <strain evidence="1">KUC20120723A-06</strain>
    </source>
</reference>
<evidence type="ECO:0000313" key="1">
    <source>
        <dbReference type="EMBL" id="KAH7928271.1"/>
    </source>
</evidence>
<dbReference type="Proteomes" id="UP000790709">
    <property type="component" value="Unassembled WGS sequence"/>
</dbReference>
<comment type="caution">
    <text evidence="1">The sequence shown here is derived from an EMBL/GenBank/DDBJ whole genome shotgun (WGS) entry which is preliminary data.</text>
</comment>
<name>A0ACB8BRV1_9AGAM</name>
<proteinExistence type="predicted"/>
<dbReference type="EMBL" id="MU266355">
    <property type="protein sequence ID" value="KAH7928271.1"/>
    <property type="molecule type" value="Genomic_DNA"/>
</dbReference>
<gene>
    <name evidence="1" type="ORF">BV22DRAFT_1030924</name>
</gene>
<sequence length="1223" mass="132456">MADRNSQYPMFSQNLMQNNISQQQMSQQGQQQQQSDSSMVPGLTNPEHGRLWQQFQNQYRSQTAGDMNAAQMNQQMADFARNQSIPHGQGQQPIVQQLQQQFGLPSQRMPVPGPSFHDSQPHTPSQSLIPPNYNNMPSNATQMKPGMSRNMMAQNRQFQLMVAQSQQNQQSTNTLDVARMSQQINGQSGQNRASPANVFSPRMQPTSDPMHASPHIPPQGAGPSAGPQPGNGQPPGTARRPTTIAELQERKSFLQATIAQAVQSIQRYEATYGSVPDPIYLPRLNAMRLELQNRKELFAKLTIALAQAMGQPIPHGVSGGNMTHMNPHSTSQSQPIQVPQVGQSQTTWMQSNSPPDANFGMGAGNGAPPQLPQQSQSQPSLNPQIGGSMLRPAAVPPQTAHTPHQLPGAAMSPNVAQQLAFQGPGGQMSVGQSRPENQFGPVPPLEKQRFESAYTSWCQNNGKEANMRVLLAENRSVDLHQLHVQVMHEGGGMQVTQRDLWAVIGGRIGFIQFPGSDGVPAKSGPGIAAHLAHAYKTYLQAFEQFYTLNVRSRAAAAITNQQANTPHAPMTVTDNTPNSSRMPPGPNPQPNGLNPQLMNLAMRYVNVSAAEMRAQGLPPNAIEIVERLRPMVLRFQQQRLLAARTQPPVPSAEPHGLSNGGPGRFPPDIHDSKLGLTAESSSSQIISGHSPGISGGSNDANSMDRQNSRQSLAVHPPQRPYATQEQLQQAVDFITTVRQTFSSRSLPHMTQLNVPDEQRLEYNKLLEQVHKATTDIDNKLPMFHMVLKHDVVIRKLVAIVVSVAQQWVFVSTGTPKYIIDYATLRNMQLEIQRATEAFTTRWRDMVKTANPQPPPNGPAPSVLPPGATQHHLSKPPIARPTPPPPPMSRPPSLDSLRPPRVNPPATSPATHPTAVATPPSAPLVSTPATNPTTPQMAVSPGTPRSPKGKVATKSKPPARPRKPSKVTAPTETPSTQTAPPPVEEPAPPVAGVKRAHPEDTNSHASPGVASSDANSAPSPKKIKTEWEGPPSDALVKKQQEIDDIKTEEDATAFLERMTELIRMTATTDNEITNDIASTLDMILRGVAQDPSDIGYSSRAGDAGPSQLSPPQAAPFDEFSEFIDYSHTVLDDEDAGSKAPTPDLLPSSSTNPSPDSGSDIDPTGHSSTPEKVKAEDSGDRLDLMHLGPLKEIDGGESAYYQADGWKWDTAMPTLDQPWAIYTTS</sequence>